<feature type="chain" id="PRO_5046063419" description="Secreted protein" evidence="1">
    <location>
        <begin position="25"/>
        <end position="111"/>
    </location>
</feature>
<keyword evidence="3" id="KW-1185">Reference proteome</keyword>
<accession>A0ABQ5P808</accession>
<evidence type="ECO:0000256" key="1">
    <source>
        <dbReference type="SAM" id="SignalP"/>
    </source>
</evidence>
<dbReference type="Proteomes" id="UP001291653">
    <property type="component" value="Unassembled WGS sequence"/>
</dbReference>
<feature type="signal peptide" evidence="1">
    <location>
        <begin position="1"/>
        <end position="24"/>
    </location>
</feature>
<dbReference type="RefSeq" id="WP_323450674.1">
    <property type="nucleotide sequence ID" value="NZ_BSBI01000015.1"/>
</dbReference>
<name>A0ABQ5P808_9ACTN</name>
<organism evidence="2 3">
    <name type="scientific">Streptomyces yaizuensis</name>
    <dbReference type="NCBI Taxonomy" id="2989713"/>
    <lineage>
        <taxon>Bacteria</taxon>
        <taxon>Bacillati</taxon>
        <taxon>Actinomycetota</taxon>
        <taxon>Actinomycetes</taxon>
        <taxon>Kitasatosporales</taxon>
        <taxon>Streptomycetaceae</taxon>
        <taxon>Streptomyces</taxon>
    </lineage>
</organism>
<sequence>MVMIRRSAPVLAAATLLWWGTPQAVSQQPEPVRYEAECWMDIDGSRATAHCGNPYPVVDRVRLHVECERWWDIDTDGAPVEIHPAGAVSLSERCWKEIRSAWVSHRPRAAD</sequence>
<evidence type="ECO:0008006" key="4">
    <source>
        <dbReference type="Google" id="ProtNLM"/>
    </source>
</evidence>
<gene>
    <name evidence="2" type="ORF">SYYSPA8_30470</name>
</gene>
<dbReference type="EMBL" id="BSBI01000015">
    <property type="protein sequence ID" value="GLF98713.1"/>
    <property type="molecule type" value="Genomic_DNA"/>
</dbReference>
<protein>
    <recommendedName>
        <fullName evidence="4">Secreted protein</fullName>
    </recommendedName>
</protein>
<evidence type="ECO:0000313" key="2">
    <source>
        <dbReference type="EMBL" id="GLF98713.1"/>
    </source>
</evidence>
<comment type="caution">
    <text evidence="2">The sequence shown here is derived from an EMBL/GenBank/DDBJ whole genome shotgun (WGS) entry which is preliminary data.</text>
</comment>
<proteinExistence type="predicted"/>
<evidence type="ECO:0000313" key="3">
    <source>
        <dbReference type="Proteomes" id="UP001291653"/>
    </source>
</evidence>
<reference evidence="2 3" key="1">
    <citation type="submission" date="2022-10" db="EMBL/GenBank/DDBJ databases">
        <title>Draft genome sequence of Streptomyces sp. YSPA8.</title>
        <authorList>
            <person name="Moriuchi R."/>
            <person name="Dohra H."/>
            <person name="Yamamura H."/>
            <person name="Kodani S."/>
        </authorList>
    </citation>
    <scope>NUCLEOTIDE SEQUENCE [LARGE SCALE GENOMIC DNA]</scope>
    <source>
        <strain evidence="2 3">YSPA8</strain>
    </source>
</reference>
<keyword evidence="1" id="KW-0732">Signal</keyword>